<dbReference type="PANTHER" id="PTHR19328:SF55">
    <property type="entry name" value="BLR6566 PROTEIN"/>
    <property type="match status" value="1"/>
</dbReference>
<feature type="chain" id="PRO_5025653190" evidence="1">
    <location>
        <begin position="20"/>
        <end position="453"/>
    </location>
</feature>
<organism evidence="3 4">
    <name type="scientific">Rhodocytophaga rosea</name>
    <dbReference type="NCBI Taxonomy" id="2704465"/>
    <lineage>
        <taxon>Bacteria</taxon>
        <taxon>Pseudomonadati</taxon>
        <taxon>Bacteroidota</taxon>
        <taxon>Cytophagia</taxon>
        <taxon>Cytophagales</taxon>
        <taxon>Rhodocytophagaceae</taxon>
        <taxon>Rhodocytophaga</taxon>
    </lineage>
</organism>
<feature type="domain" description="Pyrroloquinoline quinone-dependent pyranose dehydrogenase beta-propeller" evidence="2">
    <location>
        <begin position="77"/>
        <end position="292"/>
    </location>
</feature>
<gene>
    <name evidence="3" type="ORF">GXP67_33675</name>
</gene>
<name>A0A6C0GTW3_9BACT</name>
<dbReference type="SUPFAM" id="SSF50952">
    <property type="entry name" value="Soluble quinoprotein glucose dehydrogenase"/>
    <property type="match status" value="1"/>
</dbReference>
<dbReference type="AlphaFoldDB" id="A0A6C0GTW3"/>
<evidence type="ECO:0000259" key="2">
    <source>
        <dbReference type="Pfam" id="PF22807"/>
    </source>
</evidence>
<dbReference type="InterPro" id="IPR011042">
    <property type="entry name" value="6-blade_b-propeller_TolB-like"/>
</dbReference>
<dbReference type="EMBL" id="CP048222">
    <property type="protein sequence ID" value="QHT71254.1"/>
    <property type="molecule type" value="Genomic_DNA"/>
</dbReference>
<dbReference type="Gene3D" id="2.120.10.30">
    <property type="entry name" value="TolB, C-terminal domain"/>
    <property type="match status" value="1"/>
</dbReference>
<reference evidence="3 4" key="1">
    <citation type="submission" date="2020-01" db="EMBL/GenBank/DDBJ databases">
        <authorList>
            <person name="Kim M.K."/>
        </authorList>
    </citation>
    <scope>NUCLEOTIDE SEQUENCE [LARGE SCALE GENOMIC DNA]</scope>
    <source>
        <strain evidence="3 4">172606-1</strain>
    </source>
</reference>
<feature type="signal peptide" evidence="1">
    <location>
        <begin position="1"/>
        <end position="19"/>
    </location>
</feature>
<proteinExistence type="predicted"/>
<evidence type="ECO:0000256" key="1">
    <source>
        <dbReference type="SAM" id="SignalP"/>
    </source>
</evidence>
<dbReference type="InterPro" id="IPR011041">
    <property type="entry name" value="Quinoprot_gluc/sorb_DH_b-prop"/>
</dbReference>
<dbReference type="KEGG" id="rhoz:GXP67_33675"/>
<protein>
    <submittedName>
        <fullName evidence="3">Sorbosone dehydrogenase family protein</fullName>
    </submittedName>
</protein>
<sequence length="453" mass="49758">MRKLSLYCTAFSLAALLAACNPGETSNQNQTANDSSTADTTSIANATQSVSLPEPSKSEKRFSNVIGWTDGKTPIAPNGFMVEKFAANLRNPRWIYQAPNGDIFVSEANTEPDVKEKIKNELSGKDDSQNLGKSANRITIFRDTNQDGKPDKQETFLSGLNKPFGMLILNNYFYVANTDGLWRYPYKEGQTSILTKGEKILELPAGGYNNHWTRNIIASADGSKLYISVGSASNVAEHGLKEEERRAAILEINPDGSGERIYASGLRNPVGMDWAPGTNTLWTAVNERDELGDELVPDYITSVKSSGFYGWPYAYLGQNEDPRRKGERPDLVKQTLVPDVPLAAHSASLGLAFYDQKKFPEKYRNGAFIAQHGSWNRSEFSGYKVVFVAFQNGKPSGKPEDFLTGFIANDKDVYGRPVGITVLQDGSLLVADDASNTLWRVSASSSQQTEADD</sequence>
<keyword evidence="4" id="KW-1185">Reference proteome</keyword>
<dbReference type="PANTHER" id="PTHR19328">
    <property type="entry name" value="HEDGEHOG-INTERACTING PROTEIN"/>
    <property type="match status" value="1"/>
</dbReference>
<dbReference type="RefSeq" id="WP_162447193.1">
    <property type="nucleotide sequence ID" value="NZ_CP048222.1"/>
</dbReference>
<evidence type="ECO:0000313" key="4">
    <source>
        <dbReference type="Proteomes" id="UP000480178"/>
    </source>
</evidence>
<feature type="domain" description="Pyrroloquinoline quinone-dependent pyranose dehydrogenase beta-propeller" evidence="2">
    <location>
        <begin position="336"/>
        <end position="442"/>
    </location>
</feature>
<dbReference type="PROSITE" id="PS51257">
    <property type="entry name" value="PROKAR_LIPOPROTEIN"/>
    <property type="match status" value="1"/>
</dbReference>
<evidence type="ECO:0000313" key="3">
    <source>
        <dbReference type="EMBL" id="QHT71254.1"/>
    </source>
</evidence>
<dbReference type="InterPro" id="IPR054539">
    <property type="entry name" value="Beta-prop_PDH"/>
</dbReference>
<dbReference type="Proteomes" id="UP000480178">
    <property type="component" value="Chromosome"/>
</dbReference>
<dbReference type="Pfam" id="PF22807">
    <property type="entry name" value="TrAA12"/>
    <property type="match status" value="2"/>
</dbReference>
<keyword evidence="1" id="KW-0732">Signal</keyword>
<accession>A0A6C0GTW3</accession>